<feature type="transmembrane region" description="Helical" evidence="6">
    <location>
        <begin position="124"/>
        <end position="147"/>
    </location>
</feature>
<evidence type="ECO:0000256" key="6">
    <source>
        <dbReference type="SAM" id="Phobius"/>
    </source>
</evidence>
<feature type="region of interest" description="Disordered" evidence="5">
    <location>
        <begin position="83"/>
        <end position="118"/>
    </location>
</feature>
<feature type="compositionally biased region" description="Low complexity" evidence="5">
    <location>
        <begin position="83"/>
        <end position="113"/>
    </location>
</feature>
<evidence type="ECO:0000256" key="2">
    <source>
        <dbReference type="ARBA" id="ARBA00022692"/>
    </source>
</evidence>
<gene>
    <name evidence="7" type="ORF">TWF694_005344</name>
</gene>
<dbReference type="GO" id="GO:0016020">
    <property type="term" value="C:membrane"/>
    <property type="evidence" value="ECO:0007669"/>
    <property type="project" value="UniProtKB-SubCell"/>
</dbReference>
<comment type="subcellular location">
    <subcellularLocation>
        <location evidence="1">Membrane</location>
        <topology evidence="1">Single-pass membrane protein</topology>
    </subcellularLocation>
</comment>
<dbReference type="InterPro" id="IPR051694">
    <property type="entry name" value="Immunoregulatory_rcpt-like"/>
</dbReference>
<keyword evidence="4 6" id="KW-0472">Membrane</keyword>
<feature type="compositionally biased region" description="Polar residues" evidence="5">
    <location>
        <begin position="26"/>
        <end position="38"/>
    </location>
</feature>
<evidence type="ECO:0000256" key="5">
    <source>
        <dbReference type="SAM" id="MobiDB-lite"/>
    </source>
</evidence>
<keyword evidence="2 6" id="KW-0812">Transmembrane</keyword>
<keyword evidence="3 6" id="KW-1133">Transmembrane helix</keyword>
<name>A0AAV9WT59_9PEZI</name>
<comment type="caution">
    <text evidence="7">The sequence shown here is derived from an EMBL/GenBank/DDBJ whole genome shotgun (WGS) entry which is preliminary data.</text>
</comment>
<reference evidence="7 8" key="1">
    <citation type="submission" date="2019-10" db="EMBL/GenBank/DDBJ databases">
        <authorList>
            <person name="Palmer J.M."/>
        </authorList>
    </citation>
    <scope>NUCLEOTIDE SEQUENCE [LARGE SCALE GENOMIC DNA]</scope>
    <source>
        <strain evidence="7 8">TWF694</strain>
    </source>
</reference>
<evidence type="ECO:0000313" key="8">
    <source>
        <dbReference type="Proteomes" id="UP001365542"/>
    </source>
</evidence>
<sequence length="205" mass="21080">MANNGGLEPVDPGFNINPTAFNSFVSGLTGSTSSQTPIPTDPQQPNVPPNTSIRSSTSGISTTSAITAPTLDTSITTNSLITSTTTSPVTSITTSPFDSITTTSPITSTTAPPSSGPKQNNTGVIAGAVCGGVALVVFGGLAAIWLITRDRRKRIREARFFSKEPPIPVPPDVHNQSISEGNDVFSGDARQGTRVFLGGYGGTQS</sequence>
<dbReference type="AlphaFoldDB" id="A0AAV9WT59"/>
<proteinExistence type="predicted"/>
<feature type="compositionally biased region" description="Pro residues" evidence="5">
    <location>
        <begin position="39"/>
        <end position="48"/>
    </location>
</feature>
<dbReference type="EMBL" id="JAVHJO010000017">
    <property type="protein sequence ID" value="KAK6525198.1"/>
    <property type="molecule type" value="Genomic_DNA"/>
</dbReference>
<evidence type="ECO:0000256" key="3">
    <source>
        <dbReference type="ARBA" id="ARBA00022989"/>
    </source>
</evidence>
<evidence type="ECO:0000313" key="7">
    <source>
        <dbReference type="EMBL" id="KAK6525198.1"/>
    </source>
</evidence>
<keyword evidence="8" id="KW-1185">Reference proteome</keyword>
<evidence type="ECO:0008006" key="9">
    <source>
        <dbReference type="Google" id="ProtNLM"/>
    </source>
</evidence>
<organism evidence="7 8">
    <name type="scientific">Orbilia ellipsospora</name>
    <dbReference type="NCBI Taxonomy" id="2528407"/>
    <lineage>
        <taxon>Eukaryota</taxon>
        <taxon>Fungi</taxon>
        <taxon>Dikarya</taxon>
        <taxon>Ascomycota</taxon>
        <taxon>Pezizomycotina</taxon>
        <taxon>Orbiliomycetes</taxon>
        <taxon>Orbiliales</taxon>
        <taxon>Orbiliaceae</taxon>
        <taxon>Orbilia</taxon>
    </lineage>
</organism>
<evidence type="ECO:0000256" key="1">
    <source>
        <dbReference type="ARBA" id="ARBA00004167"/>
    </source>
</evidence>
<protein>
    <recommendedName>
        <fullName evidence="9">Mid2 domain-containing protein</fullName>
    </recommendedName>
</protein>
<dbReference type="PANTHER" id="PTHR15549">
    <property type="entry name" value="PAIRED IMMUNOGLOBULIN-LIKE TYPE 2 RECEPTOR"/>
    <property type="match status" value="1"/>
</dbReference>
<dbReference type="CDD" id="cd12087">
    <property type="entry name" value="TM_EGFR-like"/>
    <property type="match status" value="1"/>
</dbReference>
<feature type="compositionally biased region" description="Low complexity" evidence="5">
    <location>
        <begin position="51"/>
        <end position="65"/>
    </location>
</feature>
<evidence type="ECO:0000256" key="4">
    <source>
        <dbReference type="ARBA" id="ARBA00023136"/>
    </source>
</evidence>
<dbReference type="GO" id="GO:0071944">
    <property type="term" value="C:cell periphery"/>
    <property type="evidence" value="ECO:0007669"/>
    <property type="project" value="UniProtKB-ARBA"/>
</dbReference>
<accession>A0AAV9WT59</accession>
<feature type="region of interest" description="Disordered" evidence="5">
    <location>
        <begin position="26"/>
        <end position="65"/>
    </location>
</feature>
<dbReference type="Proteomes" id="UP001365542">
    <property type="component" value="Unassembled WGS sequence"/>
</dbReference>